<dbReference type="EMBL" id="OZ035827">
    <property type="protein sequence ID" value="CAL1605648.1"/>
    <property type="molecule type" value="Genomic_DNA"/>
</dbReference>
<evidence type="ECO:0000256" key="3">
    <source>
        <dbReference type="SAM" id="Phobius"/>
    </source>
</evidence>
<evidence type="ECO:0000256" key="1">
    <source>
        <dbReference type="ARBA" id="ARBA00022614"/>
    </source>
</evidence>
<name>A0AAV2LX61_KNICA</name>
<evidence type="ECO:0000256" key="2">
    <source>
        <dbReference type="ARBA" id="ARBA00022737"/>
    </source>
</evidence>
<dbReference type="Proteomes" id="UP001497482">
    <property type="component" value="Chromosome 5"/>
</dbReference>
<keyword evidence="3" id="KW-1133">Transmembrane helix</keyword>
<evidence type="ECO:0008006" key="7">
    <source>
        <dbReference type="Google" id="ProtNLM"/>
    </source>
</evidence>
<dbReference type="SUPFAM" id="SSF52058">
    <property type="entry name" value="L domain-like"/>
    <property type="match status" value="1"/>
</dbReference>
<dbReference type="SUPFAM" id="SSF48726">
    <property type="entry name" value="Immunoglobulin"/>
    <property type="match status" value="1"/>
</dbReference>
<dbReference type="InterPro" id="IPR001611">
    <property type="entry name" value="Leu-rich_rpt"/>
</dbReference>
<feature type="chain" id="PRO_5043785722" description="Ig-like domain-containing protein" evidence="4">
    <location>
        <begin position="24"/>
        <end position="264"/>
    </location>
</feature>
<keyword evidence="1" id="KW-0433">Leucine-rich repeat</keyword>
<dbReference type="Pfam" id="PF13855">
    <property type="entry name" value="LRR_8"/>
    <property type="match status" value="1"/>
</dbReference>
<dbReference type="InterPro" id="IPR003591">
    <property type="entry name" value="Leu-rich_rpt_typical-subtyp"/>
</dbReference>
<keyword evidence="3" id="KW-0812">Transmembrane</keyword>
<evidence type="ECO:0000313" key="5">
    <source>
        <dbReference type="EMBL" id="CAL1605648.1"/>
    </source>
</evidence>
<dbReference type="InterPro" id="IPR032675">
    <property type="entry name" value="LRR_dom_sf"/>
</dbReference>
<dbReference type="InterPro" id="IPR050541">
    <property type="entry name" value="LRR_TM_domain-containing"/>
</dbReference>
<dbReference type="Gene3D" id="3.80.10.10">
    <property type="entry name" value="Ribonuclease Inhibitor"/>
    <property type="match status" value="1"/>
</dbReference>
<dbReference type="PANTHER" id="PTHR24369:SF213">
    <property type="entry name" value="INSULIN LIKE GROWTH FACTOR BINDING PROTEIN ACID LABILE SUBUNIT"/>
    <property type="match status" value="1"/>
</dbReference>
<feature type="transmembrane region" description="Helical" evidence="3">
    <location>
        <begin position="182"/>
        <end position="202"/>
    </location>
</feature>
<dbReference type="GO" id="GO:0005886">
    <property type="term" value="C:plasma membrane"/>
    <property type="evidence" value="ECO:0007669"/>
    <property type="project" value="TreeGrafter"/>
</dbReference>
<sequence>MPDHMSIGNRFLLFLCLVGCCDGTCPNMCLCVSDAVICSSTGLTKLPTSLPSFSITLDLSHNYLSYLGAGSFEKMPRLENLRLADNQLVNLGDGVFQNATSLRFLDLSSNKLHVVEQHYFRGNINNSLITIFPNGTLEIQSVKVNDTGLYVCTALDAKLGVNATREVNVSVLLPPPESFNTGYTTLLGCAVTMVLILVYLYLTPCRCSCCKQPKPPSTGAYDPSSLSSVFTSSMREGKGYSDKHVAFLEPMMSSGVAEDWTQEA</sequence>
<evidence type="ECO:0000313" key="6">
    <source>
        <dbReference type="Proteomes" id="UP001497482"/>
    </source>
</evidence>
<keyword evidence="2" id="KW-0677">Repeat</keyword>
<dbReference type="InterPro" id="IPR036179">
    <property type="entry name" value="Ig-like_dom_sf"/>
</dbReference>
<proteinExistence type="predicted"/>
<organism evidence="5 6">
    <name type="scientific">Knipowitschia caucasica</name>
    <name type="common">Caucasian dwarf goby</name>
    <name type="synonym">Pomatoschistus caucasicus</name>
    <dbReference type="NCBI Taxonomy" id="637954"/>
    <lineage>
        <taxon>Eukaryota</taxon>
        <taxon>Metazoa</taxon>
        <taxon>Chordata</taxon>
        <taxon>Craniata</taxon>
        <taxon>Vertebrata</taxon>
        <taxon>Euteleostomi</taxon>
        <taxon>Actinopterygii</taxon>
        <taxon>Neopterygii</taxon>
        <taxon>Teleostei</taxon>
        <taxon>Neoteleostei</taxon>
        <taxon>Acanthomorphata</taxon>
        <taxon>Gobiaria</taxon>
        <taxon>Gobiiformes</taxon>
        <taxon>Gobioidei</taxon>
        <taxon>Gobiidae</taxon>
        <taxon>Gobiinae</taxon>
        <taxon>Knipowitschia</taxon>
    </lineage>
</organism>
<keyword evidence="6" id="KW-1185">Reference proteome</keyword>
<keyword evidence="3" id="KW-0472">Membrane</keyword>
<dbReference type="PANTHER" id="PTHR24369">
    <property type="entry name" value="ANTIGEN BSP, PUTATIVE-RELATED"/>
    <property type="match status" value="1"/>
</dbReference>
<protein>
    <recommendedName>
        <fullName evidence="7">Ig-like domain-containing protein</fullName>
    </recommendedName>
</protein>
<dbReference type="SMART" id="SM00369">
    <property type="entry name" value="LRR_TYP"/>
    <property type="match status" value="3"/>
</dbReference>
<feature type="signal peptide" evidence="4">
    <location>
        <begin position="1"/>
        <end position="23"/>
    </location>
</feature>
<reference evidence="5 6" key="1">
    <citation type="submission" date="2024-04" db="EMBL/GenBank/DDBJ databases">
        <authorList>
            <person name="Waldvogel A.-M."/>
            <person name="Schoenle A."/>
        </authorList>
    </citation>
    <scope>NUCLEOTIDE SEQUENCE [LARGE SCALE GENOMIC DNA]</scope>
</reference>
<accession>A0AAV2LX61</accession>
<gene>
    <name evidence="5" type="ORF">KC01_LOCUS32986</name>
</gene>
<keyword evidence="4" id="KW-0732">Signal</keyword>
<dbReference type="AlphaFoldDB" id="A0AAV2LX61"/>
<evidence type="ECO:0000256" key="4">
    <source>
        <dbReference type="SAM" id="SignalP"/>
    </source>
</evidence>